<dbReference type="HOGENOM" id="CLU_1033400_0_0_10"/>
<dbReference type="Proteomes" id="UP000002011">
    <property type="component" value="Chromosome"/>
</dbReference>
<dbReference type="RefSeq" id="WP_015813673.1">
    <property type="nucleotide sequence ID" value="NC_013037.1"/>
</dbReference>
<dbReference type="AlphaFoldDB" id="C6W0X5"/>
<reference evidence="1 2" key="1">
    <citation type="journal article" date="2009" name="Stand. Genomic Sci.">
        <title>Complete genome sequence of Dyadobacter fermentans type strain (NS114).</title>
        <authorList>
            <person name="Lang E."/>
            <person name="Lapidus A."/>
            <person name="Chertkov O."/>
            <person name="Brettin T."/>
            <person name="Detter J.C."/>
            <person name="Han C."/>
            <person name="Copeland A."/>
            <person name="Glavina Del Rio T."/>
            <person name="Nolan M."/>
            <person name="Chen F."/>
            <person name="Lucas S."/>
            <person name="Tice H."/>
            <person name="Cheng J.F."/>
            <person name="Land M."/>
            <person name="Hauser L."/>
            <person name="Chang Y.J."/>
            <person name="Jeffries C.D."/>
            <person name="Kopitz M."/>
            <person name="Bruce D."/>
            <person name="Goodwin L."/>
            <person name="Pitluck S."/>
            <person name="Ovchinnikova G."/>
            <person name="Pati A."/>
            <person name="Ivanova N."/>
            <person name="Mavrommatis K."/>
            <person name="Chen A."/>
            <person name="Palaniappan K."/>
            <person name="Chain P."/>
            <person name="Bristow J."/>
            <person name="Eisen J.A."/>
            <person name="Markowitz V."/>
            <person name="Hugenholtz P."/>
            <person name="Goker M."/>
            <person name="Rohde M."/>
            <person name="Kyrpides N.C."/>
            <person name="Klenk H.P."/>
        </authorList>
    </citation>
    <scope>NUCLEOTIDE SEQUENCE [LARGE SCALE GENOMIC DNA]</scope>
    <source>
        <strain evidence="2">ATCC 700827 / DSM 18053 / CIP 107007 / KCTC 52180 / NS114</strain>
    </source>
</reference>
<gene>
    <name evidence="1" type="ordered locus">Dfer_4227</name>
</gene>
<keyword evidence="2" id="KW-1185">Reference proteome</keyword>
<organism evidence="1 2">
    <name type="scientific">Dyadobacter fermentans (strain ATCC 700827 / DSM 18053 / CIP 107007 / KCTC 52180 / NS114)</name>
    <dbReference type="NCBI Taxonomy" id="471854"/>
    <lineage>
        <taxon>Bacteria</taxon>
        <taxon>Pseudomonadati</taxon>
        <taxon>Bacteroidota</taxon>
        <taxon>Cytophagia</taxon>
        <taxon>Cytophagales</taxon>
        <taxon>Spirosomataceae</taxon>
        <taxon>Dyadobacter</taxon>
    </lineage>
</organism>
<protein>
    <submittedName>
        <fullName evidence="1">Uncharacterized protein</fullName>
    </submittedName>
</protein>
<evidence type="ECO:0000313" key="2">
    <source>
        <dbReference type="Proteomes" id="UP000002011"/>
    </source>
</evidence>
<evidence type="ECO:0000313" key="1">
    <source>
        <dbReference type="EMBL" id="ACT95430.1"/>
    </source>
</evidence>
<dbReference type="KEGG" id="dfe:Dfer_4227"/>
<proteinExistence type="predicted"/>
<dbReference type="EMBL" id="CP001619">
    <property type="protein sequence ID" value="ACT95430.1"/>
    <property type="molecule type" value="Genomic_DNA"/>
</dbReference>
<dbReference type="STRING" id="471854.Dfer_4227"/>
<name>C6W0X5_DYAFD</name>
<sequence length="269" mass="30081">MAPGLLPGVFVSFEGSVVMKKIGTGSNAVNKGVGQTPFERSLARRIAKARLVLDLSRKAATRENGREAGLIMELHTQLERFGALNSTYIYTLEKYVETSLVRRALFKGQTDSIKHVAQALKEAVMRDKSQDANRVAEVRALYAPVFAQNPLAPPYDITRPGFERELDIFMLSYTIILDAFRALVKKAAESNIALPFASDVCESLIVRSGTLGKQVESLLQKVYVLNDERLQVFDRIKELCNAICSRSRYLFGSHDPIYKEINTLKYAIM</sequence>
<accession>C6W0X5</accession>